<dbReference type="Proteomes" id="UP001234202">
    <property type="component" value="Unassembled WGS sequence"/>
</dbReference>
<name>A0ACC2XCI9_9TREE</name>
<dbReference type="EMBL" id="JASBWV010000020">
    <property type="protein sequence ID" value="KAJ9120452.1"/>
    <property type="molecule type" value="Genomic_DNA"/>
</dbReference>
<organism evidence="1 2">
    <name type="scientific">Naganishia onofrii</name>
    <dbReference type="NCBI Taxonomy" id="1851511"/>
    <lineage>
        <taxon>Eukaryota</taxon>
        <taxon>Fungi</taxon>
        <taxon>Dikarya</taxon>
        <taxon>Basidiomycota</taxon>
        <taxon>Agaricomycotina</taxon>
        <taxon>Tremellomycetes</taxon>
        <taxon>Filobasidiales</taxon>
        <taxon>Filobasidiaceae</taxon>
        <taxon>Naganishia</taxon>
    </lineage>
</organism>
<accession>A0ACC2XCI9</accession>
<proteinExistence type="predicted"/>
<sequence>MHGTLMTGVGMKDEDYKGLRELGVKKKVCPRLCLLQFLVACFALMMAYPSRALLEPSFAPSICSLHSRSTLSLNTIRYSPTIQSAVAHHSADSLALGSLRYVHSQAKINIYGPPGLRLLLRQTLALTRLSLSSTYAVHELLPPSSSSTVKPSCACNYQAPDPATLAEWIGDVQGLHVNEAPGRDLVADGDGCWRDLVGKCEAGDEEADEPETEFPAALAPRTAEAGDSGSNTPATAGEASEPRKRAPRRKAGATTPLWRVDAGPIEHRIPSMGYIITEPPQYLPLDTATLLPLLEAEREALAALPEPITNPRSILSRLTSTRQPFTLPSGLVLDPPPLSTEPSRKIVIMGDCAGVSNDAFKELAREPSLLVHECTNAWIDPGVEKGEKGARVRTAELDKTIRSTPVSAGTGSPAGTPGGQPANGAADAAGPGGEDWIKMEQERVRKILAAKAVVEQKARSRGHSTPDMVGAFARRIGARRVALNHFSAMFPSPHYATDVPFPSLLMETSHHSPGRPLPPIAISELHRRVLMSFIESQTTDSWHPVGGVRATAARDLMTYDVPSHELTDEEVGVIIERTNEADKFQDLWRHEGATGITRAFGIRVAGLDKAISGMGYGHLRPHAPETREEEAEQARVEKEGKTSPAGTSVTDSDKAGRGRKPGARGKRGTTTGRGGRGTAQGVAQERPVGTHRQADDASASSGQPQRKRGHARAKSTAV</sequence>
<evidence type="ECO:0000313" key="2">
    <source>
        <dbReference type="Proteomes" id="UP001234202"/>
    </source>
</evidence>
<comment type="caution">
    <text evidence="1">The sequence shown here is derived from an EMBL/GenBank/DDBJ whole genome shotgun (WGS) entry which is preliminary data.</text>
</comment>
<keyword evidence="2" id="KW-1185">Reference proteome</keyword>
<reference evidence="1" key="1">
    <citation type="submission" date="2023-04" db="EMBL/GenBank/DDBJ databases">
        <title>Draft Genome sequencing of Naganishia species isolated from polar environments using Oxford Nanopore Technology.</title>
        <authorList>
            <person name="Leo P."/>
            <person name="Venkateswaran K."/>
        </authorList>
    </citation>
    <scope>NUCLEOTIDE SEQUENCE</scope>
    <source>
        <strain evidence="1">DBVPG 5303</strain>
    </source>
</reference>
<protein>
    <submittedName>
        <fullName evidence="1">Uncharacterized protein</fullName>
    </submittedName>
</protein>
<gene>
    <name evidence="1" type="ORF">QFC24_005124</name>
</gene>
<evidence type="ECO:0000313" key="1">
    <source>
        <dbReference type="EMBL" id="KAJ9120452.1"/>
    </source>
</evidence>